<dbReference type="Proteomes" id="UP000827092">
    <property type="component" value="Unassembled WGS sequence"/>
</dbReference>
<organism evidence="2 3">
    <name type="scientific">Oedothorax gibbosus</name>
    <dbReference type="NCBI Taxonomy" id="931172"/>
    <lineage>
        <taxon>Eukaryota</taxon>
        <taxon>Metazoa</taxon>
        <taxon>Ecdysozoa</taxon>
        <taxon>Arthropoda</taxon>
        <taxon>Chelicerata</taxon>
        <taxon>Arachnida</taxon>
        <taxon>Araneae</taxon>
        <taxon>Araneomorphae</taxon>
        <taxon>Entelegynae</taxon>
        <taxon>Araneoidea</taxon>
        <taxon>Linyphiidae</taxon>
        <taxon>Erigoninae</taxon>
        <taxon>Oedothorax</taxon>
    </lineage>
</organism>
<keyword evidence="3" id="KW-1185">Reference proteome</keyword>
<dbReference type="EMBL" id="JAFNEN010000243">
    <property type="protein sequence ID" value="KAG8188293.1"/>
    <property type="molecule type" value="Genomic_DNA"/>
</dbReference>
<name>A0AAV6UWV4_9ARAC</name>
<sequence>MGSALLVTKRTVRGKSGKSSRKRGSEISPSPEDAGRRYLLLLEDCQKWQLCLWHLYPVKEIIKSKQKSPNHMHRRKLFVSPVPGVMESARA</sequence>
<feature type="region of interest" description="Disordered" evidence="1">
    <location>
        <begin position="1"/>
        <end position="32"/>
    </location>
</feature>
<feature type="compositionally biased region" description="Basic residues" evidence="1">
    <location>
        <begin position="10"/>
        <end position="22"/>
    </location>
</feature>
<proteinExistence type="predicted"/>
<gene>
    <name evidence="2" type="ORF">JTE90_016527</name>
</gene>
<comment type="caution">
    <text evidence="2">The sequence shown here is derived from an EMBL/GenBank/DDBJ whole genome shotgun (WGS) entry which is preliminary data.</text>
</comment>
<evidence type="ECO:0000313" key="3">
    <source>
        <dbReference type="Proteomes" id="UP000827092"/>
    </source>
</evidence>
<dbReference type="AlphaFoldDB" id="A0AAV6UWV4"/>
<protein>
    <submittedName>
        <fullName evidence="2">Uncharacterized protein</fullName>
    </submittedName>
</protein>
<evidence type="ECO:0000256" key="1">
    <source>
        <dbReference type="SAM" id="MobiDB-lite"/>
    </source>
</evidence>
<accession>A0AAV6UWV4</accession>
<evidence type="ECO:0000313" key="2">
    <source>
        <dbReference type="EMBL" id="KAG8188293.1"/>
    </source>
</evidence>
<reference evidence="2 3" key="1">
    <citation type="journal article" date="2022" name="Nat. Ecol. Evol.">
        <title>A masculinizing supergene underlies an exaggerated male reproductive morph in a spider.</title>
        <authorList>
            <person name="Hendrickx F."/>
            <person name="De Corte Z."/>
            <person name="Sonet G."/>
            <person name="Van Belleghem S.M."/>
            <person name="Kostlbacher S."/>
            <person name="Vangestel C."/>
        </authorList>
    </citation>
    <scope>NUCLEOTIDE SEQUENCE [LARGE SCALE GENOMIC DNA]</scope>
    <source>
        <strain evidence="2">W744_W776</strain>
    </source>
</reference>